<organism evidence="9 10">
    <name type="scientific">Nostocoides veronense</name>
    <dbReference type="NCBI Taxonomy" id="330836"/>
    <lineage>
        <taxon>Bacteria</taxon>
        <taxon>Bacillati</taxon>
        <taxon>Actinomycetota</taxon>
        <taxon>Actinomycetes</taxon>
        <taxon>Micrococcales</taxon>
        <taxon>Intrasporangiaceae</taxon>
        <taxon>Nostocoides</taxon>
    </lineage>
</organism>
<feature type="region of interest" description="Disordered" evidence="6">
    <location>
        <begin position="1"/>
        <end position="21"/>
    </location>
</feature>
<evidence type="ECO:0000256" key="6">
    <source>
        <dbReference type="SAM" id="MobiDB-lite"/>
    </source>
</evidence>
<dbReference type="PROSITE" id="PS51352">
    <property type="entry name" value="THIOREDOXIN_2"/>
    <property type="match status" value="1"/>
</dbReference>
<keyword evidence="2" id="KW-0201">Cytochrome c-type biogenesis</keyword>
<keyword evidence="5" id="KW-0676">Redox-active center</keyword>
<evidence type="ECO:0000313" key="9">
    <source>
        <dbReference type="EMBL" id="GAA1801142.1"/>
    </source>
</evidence>
<evidence type="ECO:0000256" key="2">
    <source>
        <dbReference type="ARBA" id="ARBA00022748"/>
    </source>
</evidence>
<feature type="transmembrane region" description="Helical" evidence="7">
    <location>
        <begin position="30"/>
        <end position="53"/>
    </location>
</feature>
<evidence type="ECO:0000256" key="1">
    <source>
        <dbReference type="ARBA" id="ARBA00004196"/>
    </source>
</evidence>
<dbReference type="InterPro" id="IPR013740">
    <property type="entry name" value="Redoxin"/>
</dbReference>
<evidence type="ECO:0000256" key="5">
    <source>
        <dbReference type="ARBA" id="ARBA00023284"/>
    </source>
</evidence>
<comment type="subcellular location">
    <subcellularLocation>
        <location evidence="1">Cell envelope</location>
    </subcellularLocation>
</comment>
<dbReference type="SUPFAM" id="SSF52833">
    <property type="entry name" value="Thioredoxin-like"/>
    <property type="match status" value="1"/>
</dbReference>
<dbReference type="PROSITE" id="PS00194">
    <property type="entry name" value="THIOREDOXIN_1"/>
    <property type="match status" value="1"/>
</dbReference>
<proteinExistence type="predicted"/>
<dbReference type="PANTHER" id="PTHR42852">
    <property type="entry name" value="THIOL:DISULFIDE INTERCHANGE PROTEIN DSBE"/>
    <property type="match status" value="1"/>
</dbReference>
<gene>
    <name evidence="9" type="ORF">GCM10009811_26070</name>
</gene>
<protein>
    <recommendedName>
        <fullName evidence="8">Thioredoxin domain-containing protein</fullName>
    </recommendedName>
</protein>
<dbReference type="PANTHER" id="PTHR42852:SF6">
    <property type="entry name" value="THIOL:DISULFIDE INTERCHANGE PROTEIN DSBE"/>
    <property type="match status" value="1"/>
</dbReference>
<dbReference type="InterPro" id="IPR050553">
    <property type="entry name" value="Thioredoxin_ResA/DsbE_sf"/>
</dbReference>
<sequence>MDEPTAAGGPPVQGSPARARPRRPLTGPRVILLVLVLVLVTGGVVAVQLTGFLSAGQGAALGGSSVTAGSRTVTEYAPEDRAGPVALSGTGLTGEAIDIAAWRGDVVVINVWGSWCAPCREEAPILAATSAAYADQGVRFVGVNVRDNPAAAIAFEESYGIIYPSIDDRNGKALLSLADHLPGAGVPVTLLLDRDGRPAARVLGAVQESTLTALLDTVLAEPATSS</sequence>
<dbReference type="InterPro" id="IPR017937">
    <property type="entry name" value="Thioredoxin_CS"/>
</dbReference>
<dbReference type="Gene3D" id="3.40.30.10">
    <property type="entry name" value="Glutaredoxin"/>
    <property type="match status" value="1"/>
</dbReference>
<dbReference type="Proteomes" id="UP001499938">
    <property type="component" value="Unassembled WGS sequence"/>
</dbReference>
<keyword evidence="3" id="KW-0735">Signal-anchor</keyword>
<evidence type="ECO:0000313" key="10">
    <source>
        <dbReference type="Proteomes" id="UP001499938"/>
    </source>
</evidence>
<name>A0ABN2LXV8_9MICO</name>
<dbReference type="Pfam" id="PF08534">
    <property type="entry name" value="Redoxin"/>
    <property type="match status" value="1"/>
</dbReference>
<dbReference type="InterPro" id="IPR013766">
    <property type="entry name" value="Thioredoxin_domain"/>
</dbReference>
<feature type="domain" description="Thioredoxin" evidence="8">
    <location>
        <begin position="76"/>
        <end position="220"/>
    </location>
</feature>
<keyword evidence="10" id="KW-1185">Reference proteome</keyword>
<comment type="caution">
    <text evidence="9">The sequence shown here is derived from an EMBL/GenBank/DDBJ whole genome shotgun (WGS) entry which is preliminary data.</text>
</comment>
<accession>A0ABN2LXV8</accession>
<keyword evidence="7" id="KW-1133">Transmembrane helix</keyword>
<keyword evidence="7" id="KW-0812">Transmembrane</keyword>
<evidence type="ECO:0000259" key="8">
    <source>
        <dbReference type="PROSITE" id="PS51352"/>
    </source>
</evidence>
<reference evidence="9 10" key="1">
    <citation type="journal article" date="2019" name="Int. J. Syst. Evol. Microbiol.">
        <title>The Global Catalogue of Microorganisms (GCM) 10K type strain sequencing project: providing services to taxonomists for standard genome sequencing and annotation.</title>
        <authorList>
            <consortium name="The Broad Institute Genomics Platform"/>
            <consortium name="The Broad Institute Genome Sequencing Center for Infectious Disease"/>
            <person name="Wu L."/>
            <person name="Ma J."/>
        </authorList>
    </citation>
    <scope>NUCLEOTIDE SEQUENCE [LARGE SCALE GENOMIC DNA]</scope>
    <source>
        <strain evidence="9 10">JCM 15592</strain>
    </source>
</reference>
<keyword evidence="7" id="KW-0472">Membrane</keyword>
<evidence type="ECO:0000256" key="4">
    <source>
        <dbReference type="ARBA" id="ARBA00023157"/>
    </source>
</evidence>
<dbReference type="CDD" id="cd02966">
    <property type="entry name" value="TlpA_like_family"/>
    <property type="match status" value="1"/>
</dbReference>
<dbReference type="InterPro" id="IPR036249">
    <property type="entry name" value="Thioredoxin-like_sf"/>
</dbReference>
<dbReference type="EMBL" id="BAAAPO010000042">
    <property type="protein sequence ID" value="GAA1801142.1"/>
    <property type="molecule type" value="Genomic_DNA"/>
</dbReference>
<evidence type="ECO:0000256" key="7">
    <source>
        <dbReference type="SAM" id="Phobius"/>
    </source>
</evidence>
<keyword evidence="4" id="KW-1015">Disulfide bond</keyword>
<evidence type="ECO:0000256" key="3">
    <source>
        <dbReference type="ARBA" id="ARBA00022968"/>
    </source>
</evidence>